<dbReference type="AlphaFoldDB" id="A0AAU4K592"/>
<proteinExistence type="inferred from homology"/>
<evidence type="ECO:0000256" key="1">
    <source>
        <dbReference type="ARBA" id="ARBA00010838"/>
    </source>
</evidence>
<comment type="similarity">
    <text evidence="1 6">Belongs to the glycosyl hydrolase 1 family.</text>
</comment>
<dbReference type="GO" id="GO:0016052">
    <property type="term" value="P:carbohydrate catabolic process"/>
    <property type="evidence" value="ECO:0007669"/>
    <property type="project" value="TreeGrafter"/>
</dbReference>
<name>A0AAU4K592_9NOCA</name>
<keyword evidence="9" id="KW-1185">Reference proteome</keyword>
<accession>A0AAU4K592</accession>
<evidence type="ECO:0000313" key="8">
    <source>
        <dbReference type="EMBL" id="WUM21255.1"/>
    </source>
</evidence>
<dbReference type="PRINTS" id="PR00131">
    <property type="entry name" value="GLHYDRLASE1"/>
</dbReference>
<dbReference type="EMBL" id="CP108021">
    <property type="protein sequence ID" value="WUM21255.1"/>
    <property type="molecule type" value="Genomic_DNA"/>
</dbReference>
<feature type="signal peptide" evidence="7">
    <location>
        <begin position="1"/>
        <end position="30"/>
    </location>
</feature>
<sequence>MSTWRRLLSVLMVGGLSAGVFLAVPPAAVAAPSSGSAVAQLGSNFRFGVASSGFQTEGHNRDSNWTRYGARGQVVEPVGNAVDFFHRYPEDIAHARALGVSVYRVSVEWSRVEPVPGRDDPAAWAFYDRVIGGIVAAGMTPMITLNHWVHPGWEVDRGGWNRSGMADDLIGFATKVVDRYAWARPSWVTFNEPTEYVRRELTFGGLRPQNVNRMVDGIVRAHRTLYAHIHAVQPEAQVTSNLAYFPIPGVQAFLEGLFPRRMAGTLDVIGVDQYYSVSLLDVSAAASATGDFARSSQAPEAIYYVLRHVAREFPGVPVYVVENGLATDGAGRRPDGYRRADHLRDTVYWIQRAVADGVDVVGYNYWSLTDNYEWGDYTAHFGLYTVDVAGDPSLTRRPTPAVAAYRQIIADRGVPAGYRPTRAPVLCSFVDVPDSCAHPAVVR</sequence>
<keyword evidence="3" id="KW-0378">Hydrolase</keyword>
<organism evidence="8 9">
    <name type="scientific">Williamsia herbipolensis</name>
    <dbReference type="NCBI Taxonomy" id="1603258"/>
    <lineage>
        <taxon>Bacteria</taxon>
        <taxon>Bacillati</taxon>
        <taxon>Actinomycetota</taxon>
        <taxon>Actinomycetes</taxon>
        <taxon>Mycobacteriales</taxon>
        <taxon>Nocardiaceae</taxon>
        <taxon>Williamsia</taxon>
    </lineage>
</organism>
<dbReference type="Pfam" id="PF00232">
    <property type="entry name" value="Glyco_hydro_1"/>
    <property type="match status" value="2"/>
</dbReference>
<evidence type="ECO:0000256" key="4">
    <source>
        <dbReference type="ARBA" id="ARBA00023295"/>
    </source>
</evidence>
<dbReference type="Proteomes" id="UP001432128">
    <property type="component" value="Chromosome"/>
</dbReference>
<feature type="chain" id="PRO_5043760613" description="beta-glucosidase" evidence="7">
    <location>
        <begin position="31"/>
        <end position="443"/>
    </location>
</feature>
<dbReference type="GO" id="GO:0008422">
    <property type="term" value="F:beta-glucosidase activity"/>
    <property type="evidence" value="ECO:0007669"/>
    <property type="project" value="UniProtKB-EC"/>
</dbReference>
<dbReference type="GO" id="GO:0005829">
    <property type="term" value="C:cytosol"/>
    <property type="evidence" value="ECO:0007669"/>
    <property type="project" value="TreeGrafter"/>
</dbReference>
<dbReference type="EC" id="3.2.1.21" evidence="2"/>
<dbReference type="PROSITE" id="PS00572">
    <property type="entry name" value="GLYCOSYL_HYDROL_F1_1"/>
    <property type="match status" value="1"/>
</dbReference>
<reference evidence="8 9" key="1">
    <citation type="submission" date="2022-10" db="EMBL/GenBank/DDBJ databases">
        <title>The complete genomes of actinobacterial strains from the NBC collection.</title>
        <authorList>
            <person name="Joergensen T.S."/>
            <person name="Alvarez Arevalo M."/>
            <person name="Sterndorff E.B."/>
            <person name="Faurdal D."/>
            <person name="Vuksanovic O."/>
            <person name="Mourched A.-S."/>
            <person name="Charusanti P."/>
            <person name="Shaw S."/>
            <person name="Blin K."/>
            <person name="Weber T."/>
        </authorList>
    </citation>
    <scope>NUCLEOTIDE SEQUENCE [LARGE SCALE GENOMIC DNA]</scope>
    <source>
        <strain evidence="8 9">NBC_00319</strain>
    </source>
</reference>
<evidence type="ECO:0000256" key="3">
    <source>
        <dbReference type="ARBA" id="ARBA00022801"/>
    </source>
</evidence>
<feature type="active site" description="Nucleophile" evidence="5">
    <location>
        <position position="322"/>
    </location>
</feature>
<dbReference type="Gene3D" id="3.20.20.80">
    <property type="entry name" value="Glycosidases"/>
    <property type="match status" value="2"/>
</dbReference>
<evidence type="ECO:0000256" key="5">
    <source>
        <dbReference type="PROSITE-ProRule" id="PRU10055"/>
    </source>
</evidence>
<protein>
    <recommendedName>
        <fullName evidence="2">beta-glucosidase</fullName>
        <ecNumber evidence="2">3.2.1.21</ecNumber>
    </recommendedName>
</protein>
<dbReference type="PANTHER" id="PTHR10353">
    <property type="entry name" value="GLYCOSYL HYDROLASE"/>
    <property type="match status" value="1"/>
</dbReference>
<dbReference type="SUPFAM" id="SSF51445">
    <property type="entry name" value="(Trans)glycosidases"/>
    <property type="match status" value="1"/>
</dbReference>
<gene>
    <name evidence="8" type="ORF">OG579_05515</name>
</gene>
<evidence type="ECO:0000256" key="2">
    <source>
        <dbReference type="ARBA" id="ARBA00012744"/>
    </source>
</evidence>
<evidence type="ECO:0000256" key="6">
    <source>
        <dbReference type="RuleBase" id="RU003690"/>
    </source>
</evidence>
<dbReference type="RefSeq" id="WP_328858370.1">
    <property type="nucleotide sequence ID" value="NZ_CP108021.1"/>
</dbReference>
<keyword evidence="7" id="KW-0732">Signal</keyword>
<evidence type="ECO:0000313" key="9">
    <source>
        <dbReference type="Proteomes" id="UP001432128"/>
    </source>
</evidence>
<evidence type="ECO:0000256" key="7">
    <source>
        <dbReference type="SAM" id="SignalP"/>
    </source>
</evidence>
<dbReference type="KEGG" id="whr:OG579_05515"/>
<keyword evidence="4" id="KW-0326">Glycosidase</keyword>
<dbReference type="InterPro" id="IPR001360">
    <property type="entry name" value="Glyco_hydro_1"/>
</dbReference>
<dbReference type="InterPro" id="IPR017853">
    <property type="entry name" value="GH"/>
</dbReference>
<dbReference type="PANTHER" id="PTHR10353:SF36">
    <property type="entry name" value="LP05116P"/>
    <property type="match status" value="1"/>
</dbReference>
<dbReference type="InterPro" id="IPR018120">
    <property type="entry name" value="Glyco_hydro_1_AS"/>
</dbReference>